<feature type="chain" id="PRO_5001802711" evidence="1">
    <location>
        <begin position="23"/>
        <end position="410"/>
    </location>
</feature>
<dbReference type="RefSeq" id="WP_035623932.1">
    <property type="nucleotide sequence ID" value="NZ_JBEWQG010000021.1"/>
</dbReference>
<dbReference type="EMBL" id="JPRM01000024">
    <property type="protein sequence ID" value="KFF15058.1"/>
    <property type="molecule type" value="Genomic_DNA"/>
</dbReference>
<evidence type="ECO:0000313" key="3">
    <source>
        <dbReference type="EMBL" id="OXA91990.1"/>
    </source>
</evidence>
<dbReference type="InterPro" id="IPR026341">
    <property type="entry name" value="T9SS_type_B"/>
</dbReference>
<sequence>MAKFYLKIVTTVLFFIIGKLNAQTTNTGEISILPGTEFATVADFDNKPTGDFINDGQFTVYSNYNNDGLVTFNPKAISGLTYFKGSAAAQIISGNELSEFNNVRFENRMIQPAFLLSTQINIYGVSNFYKGIVSNNNSGGKVIFEANASHDNTNDDSYVDGYVQHNGNDEFQFPIGDGGYFRPSAVNQNSSSNGFFKSKYVFENSNALHPHTQKDKLISLINTTEYWKIESNQSTIDIALTLTWNSNTTPNEITKEDSAYSLAIINWDEAQSKWIYYTSATDNQNETVTAAINKTGIFTLGKVRVSNVDDIVIYNAVSPNGDGLNDYFNIQGLDKFPDNTLEIYNRYGVKVYETTNYGANGNWFRGISEGRVTINKGEGLPTGTYFYTLKFKMPDGDYKDKAGYLYINND</sequence>
<dbReference type="AlphaFoldDB" id="A0A086AEE4"/>
<keyword evidence="5" id="KW-1185">Reference proteome</keyword>
<dbReference type="OrthoDB" id="1489185at2"/>
<comment type="caution">
    <text evidence="2">The sequence shown here is derived from an EMBL/GenBank/DDBJ whole genome shotgun (WGS) entry which is preliminary data.</text>
</comment>
<accession>A0A086AEE4</accession>
<gene>
    <name evidence="3" type="ORF">B0A62_16465</name>
    <name evidence="2" type="ORF">IW20_15465</name>
</gene>
<dbReference type="STRING" id="991.IW20_15465"/>
<evidence type="ECO:0000313" key="5">
    <source>
        <dbReference type="Proteomes" id="UP000198424"/>
    </source>
</evidence>
<reference evidence="3 5" key="2">
    <citation type="submission" date="2016-11" db="EMBL/GenBank/DDBJ databases">
        <title>Whole genomes of Flavobacteriaceae.</title>
        <authorList>
            <person name="Stine C."/>
            <person name="Li C."/>
            <person name="Tadesse D."/>
        </authorList>
    </citation>
    <scope>NUCLEOTIDE SEQUENCE [LARGE SCALE GENOMIC DNA]</scope>
    <source>
        <strain evidence="3 5">ATCC 29551</strain>
    </source>
</reference>
<organism evidence="2 4">
    <name type="scientific">Flavobacterium hydatis</name>
    <name type="common">Cytophaga aquatilis</name>
    <dbReference type="NCBI Taxonomy" id="991"/>
    <lineage>
        <taxon>Bacteria</taxon>
        <taxon>Pseudomonadati</taxon>
        <taxon>Bacteroidota</taxon>
        <taxon>Flavobacteriia</taxon>
        <taxon>Flavobacteriales</taxon>
        <taxon>Flavobacteriaceae</taxon>
        <taxon>Flavobacterium</taxon>
    </lineage>
</organism>
<reference evidence="2 4" key="1">
    <citation type="submission" date="2014-07" db="EMBL/GenBank/DDBJ databases">
        <title>Genome of Flavobacterium hydatis DSM 2063.</title>
        <authorList>
            <person name="Pipes S.E."/>
            <person name="Stropko S.J."/>
            <person name="Newman J.D."/>
        </authorList>
    </citation>
    <scope>NUCLEOTIDE SEQUENCE [LARGE SCALE GENOMIC DNA]</scope>
    <source>
        <strain evidence="2 4">DSM 2063</strain>
    </source>
</reference>
<dbReference type="Proteomes" id="UP000028712">
    <property type="component" value="Unassembled WGS sequence"/>
</dbReference>
<dbReference type="eggNOG" id="COG4932">
    <property type="taxonomic scope" value="Bacteria"/>
</dbReference>
<evidence type="ECO:0000256" key="1">
    <source>
        <dbReference type="SAM" id="SignalP"/>
    </source>
</evidence>
<evidence type="ECO:0000313" key="2">
    <source>
        <dbReference type="EMBL" id="KFF15058.1"/>
    </source>
</evidence>
<evidence type="ECO:0000313" key="4">
    <source>
        <dbReference type="Proteomes" id="UP000028712"/>
    </source>
</evidence>
<keyword evidence="1" id="KW-0732">Signal</keyword>
<dbReference type="Pfam" id="PF13585">
    <property type="entry name" value="CHU_C"/>
    <property type="match status" value="1"/>
</dbReference>
<dbReference type="Proteomes" id="UP000198424">
    <property type="component" value="Unassembled WGS sequence"/>
</dbReference>
<dbReference type="EMBL" id="MUGY01000024">
    <property type="protein sequence ID" value="OXA91990.1"/>
    <property type="molecule type" value="Genomic_DNA"/>
</dbReference>
<proteinExistence type="predicted"/>
<protein>
    <submittedName>
        <fullName evidence="3">T9SS C-terminal target domain-containing protein</fullName>
    </submittedName>
</protein>
<name>A0A086AEE4_FLAHY</name>
<dbReference type="NCBIfam" id="TIGR04131">
    <property type="entry name" value="Bac_Flav_CTERM"/>
    <property type="match status" value="1"/>
</dbReference>
<feature type="signal peptide" evidence="1">
    <location>
        <begin position="1"/>
        <end position="22"/>
    </location>
</feature>